<reference evidence="2 3" key="1">
    <citation type="submission" date="2024-09" db="EMBL/GenBank/DDBJ databases">
        <authorList>
            <person name="Sun Q."/>
            <person name="Mori K."/>
        </authorList>
    </citation>
    <scope>NUCLEOTIDE SEQUENCE [LARGE SCALE GENOMIC DNA]</scope>
    <source>
        <strain evidence="2 3">TBRC 7907</strain>
    </source>
</reference>
<dbReference type="RefSeq" id="WP_377850013.1">
    <property type="nucleotide sequence ID" value="NZ_JBHLZU010000002.1"/>
</dbReference>
<organism evidence="2 3">
    <name type="scientific">Allokutzneria oryzae</name>
    <dbReference type="NCBI Taxonomy" id="1378989"/>
    <lineage>
        <taxon>Bacteria</taxon>
        <taxon>Bacillati</taxon>
        <taxon>Actinomycetota</taxon>
        <taxon>Actinomycetes</taxon>
        <taxon>Pseudonocardiales</taxon>
        <taxon>Pseudonocardiaceae</taxon>
        <taxon>Allokutzneria</taxon>
    </lineage>
</organism>
<dbReference type="Pfam" id="PF13193">
    <property type="entry name" value="AMP-binding_C"/>
    <property type="match status" value="1"/>
</dbReference>
<evidence type="ECO:0000313" key="2">
    <source>
        <dbReference type="EMBL" id="MFB9902909.1"/>
    </source>
</evidence>
<accession>A0ABV5ZTB5</accession>
<name>A0ABV5ZTB5_9PSEU</name>
<comment type="caution">
    <text evidence="2">The sequence shown here is derived from an EMBL/GenBank/DDBJ whole genome shotgun (WGS) entry which is preliminary data.</text>
</comment>
<dbReference type="InterPro" id="IPR025110">
    <property type="entry name" value="AMP-bd_C"/>
</dbReference>
<dbReference type="Gene3D" id="3.30.300.30">
    <property type="match status" value="1"/>
</dbReference>
<evidence type="ECO:0000313" key="3">
    <source>
        <dbReference type="Proteomes" id="UP001589693"/>
    </source>
</evidence>
<sequence length="71" mass="7746">MTHPLSHVVYVVPKDLASPTDTAVLAEWAAANLSPAARPRAWHLIDDLPRTSVGKVRRFRLSNAPSTADDD</sequence>
<dbReference type="InterPro" id="IPR045851">
    <property type="entry name" value="AMP-bd_C_sf"/>
</dbReference>
<dbReference type="SUPFAM" id="SSF56801">
    <property type="entry name" value="Acetyl-CoA synthetase-like"/>
    <property type="match status" value="1"/>
</dbReference>
<protein>
    <recommendedName>
        <fullName evidence="1">AMP-binding enzyme C-terminal domain-containing protein</fullName>
    </recommendedName>
</protein>
<gene>
    <name evidence="2" type="ORF">ACFFQA_03080</name>
</gene>
<dbReference type="Proteomes" id="UP001589693">
    <property type="component" value="Unassembled WGS sequence"/>
</dbReference>
<feature type="domain" description="AMP-binding enzyme C-terminal" evidence="1">
    <location>
        <begin position="8"/>
        <end position="55"/>
    </location>
</feature>
<keyword evidence="3" id="KW-1185">Reference proteome</keyword>
<dbReference type="EMBL" id="JBHLZU010000002">
    <property type="protein sequence ID" value="MFB9902909.1"/>
    <property type="molecule type" value="Genomic_DNA"/>
</dbReference>
<evidence type="ECO:0000259" key="1">
    <source>
        <dbReference type="Pfam" id="PF13193"/>
    </source>
</evidence>
<proteinExistence type="predicted"/>